<dbReference type="GO" id="GO:0016747">
    <property type="term" value="F:acyltransferase activity, transferring groups other than amino-acyl groups"/>
    <property type="evidence" value="ECO:0007669"/>
    <property type="project" value="InterPro"/>
</dbReference>
<dbReference type="SUPFAM" id="SSF55729">
    <property type="entry name" value="Acyl-CoA N-acyltransferases (Nat)"/>
    <property type="match status" value="1"/>
</dbReference>
<dbReference type="InterPro" id="IPR016181">
    <property type="entry name" value="Acyl_CoA_acyltransferase"/>
</dbReference>
<feature type="domain" description="N-acetyltransferase" evidence="1">
    <location>
        <begin position="9"/>
        <end position="171"/>
    </location>
</feature>
<dbReference type="Gene3D" id="3.40.630.30">
    <property type="match status" value="1"/>
</dbReference>
<dbReference type="PANTHER" id="PTHR43792">
    <property type="entry name" value="GNAT FAMILY, PUTATIVE (AFU_ORTHOLOGUE AFUA_3G00765)-RELATED-RELATED"/>
    <property type="match status" value="1"/>
</dbReference>
<evidence type="ECO:0000259" key="1">
    <source>
        <dbReference type="PROSITE" id="PS51186"/>
    </source>
</evidence>
<organism evidence="2 3">
    <name type="scientific">Acidaminococcus intestini</name>
    <dbReference type="NCBI Taxonomy" id="187327"/>
    <lineage>
        <taxon>Bacteria</taxon>
        <taxon>Bacillati</taxon>
        <taxon>Bacillota</taxon>
        <taxon>Negativicutes</taxon>
        <taxon>Acidaminococcales</taxon>
        <taxon>Acidaminococcaceae</taxon>
        <taxon>Acidaminococcus</taxon>
    </lineage>
</organism>
<comment type="caution">
    <text evidence="2">The sequence shown here is derived from an EMBL/GenBank/DDBJ whole genome shotgun (WGS) entry which is preliminary data.</text>
</comment>
<dbReference type="AlphaFoldDB" id="A0A943EEZ0"/>
<protein>
    <submittedName>
        <fullName evidence="2">GNAT family N-acetyltransferase</fullName>
    </submittedName>
</protein>
<dbReference type="PROSITE" id="PS51186">
    <property type="entry name" value="GNAT"/>
    <property type="match status" value="1"/>
</dbReference>
<evidence type="ECO:0000313" key="3">
    <source>
        <dbReference type="Proteomes" id="UP000754226"/>
    </source>
</evidence>
<dbReference type="EMBL" id="JAGZCZ010000001">
    <property type="protein sequence ID" value="MBS5518926.1"/>
    <property type="molecule type" value="Genomic_DNA"/>
</dbReference>
<dbReference type="InterPro" id="IPR051531">
    <property type="entry name" value="N-acetyltransferase"/>
</dbReference>
<sequence>MIHLETKRLLLRPLTQADEANLRRTLQDEKAMYAYEGAFTDEEVKAWLTHQLARYEKWGIGLYAIVLKETGAFIGQCGLTYQPWRGGEVLEVGYLLERIYWHHGYAAEAARAFMDYAFDALGADEVSSLIHDTNEASMNVARRNGMSPVDEDVKVYKGVRMRHVRFSCIRSDFCSK</sequence>
<evidence type="ECO:0000313" key="2">
    <source>
        <dbReference type="EMBL" id="MBS5518926.1"/>
    </source>
</evidence>
<name>A0A943EEZ0_9FIRM</name>
<dbReference type="Proteomes" id="UP000754226">
    <property type="component" value="Unassembled WGS sequence"/>
</dbReference>
<gene>
    <name evidence="2" type="ORF">KHX13_01065</name>
</gene>
<reference evidence="2" key="1">
    <citation type="submission" date="2021-02" db="EMBL/GenBank/DDBJ databases">
        <title>Infant gut strain persistence is associated with maternal origin, phylogeny, and functional potential including surface adhesion and iron acquisition.</title>
        <authorList>
            <person name="Lou Y.C."/>
        </authorList>
    </citation>
    <scope>NUCLEOTIDE SEQUENCE</scope>
    <source>
        <strain evidence="2">L3_106_000M1_dasL3_106_000M1_concoct_15</strain>
    </source>
</reference>
<dbReference type="InterPro" id="IPR000182">
    <property type="entry name" value="GNAT_dom"/>
</dbReference>
<accession>A0A943EEZ0</accession>
<dbReference type="Pfam" id="PF13302">
    <property type="entry name" value="Acetyltransf_3"/>
    <property type="match status" value="1"/>
</dbReference>
<dbReference type="PANTHER" id="PTHR43792:SF1">
    <property type="entry name" value="N-ACETYLTRANSFERASE DOMAIN-CONTAINING PROTEIN"/>
    <property type="match status" value="1"/>
</dbReference>
<proteinExistence type="predicted"/>